<dbReference type="GO" id="GO:0043484">
    <property type="term" value="P:regulation of RNA splicing"/>
    <property type="evidence" value="ECO:0007669"/>
    <property type="project" value="TreeGrafter"/>
</dbReference>
<dbReference type="Pfam" id="PF00069">
    <property type="entry name" value="Pkinase"/>
    <property type="match status" value="1"/>
</dbReference>
<evidence type="ECO:0000256" key="2">
    <source>
        <dbReference type="ARBA" id="ARBA00022679"/>
    </source>
</evidence>
<dbReference type="PROSITE" id="PS50011">
    <property type="entry name" value="PROTEIN_KINASE_DOM"/>
    <property type="match status" value="1"/>
</dbReference>
<dbReference type="InterPro" id="IPR051175">
    <property type="entry name" value="CLK_kinases"/>
</dbReference>
<evidence type="ECO:0000256" key="1">
    <source>
        <dbReference type="ARBA" id="ARBA00022527"/>
    </source>
</evidence>
<evidence type="ECO:0000259" key="6">
    <source>
        <dbReference type="PROSITE" id="PS50011"/>
    </source>
</evidence>
<evidence type="ECO:0000256" key="4">
    <source>
        <dbReference type="ARBA" id="ARBA00022777"/>
    </source>
</evidence>
<keyword evidence="8" id="KW-1185">Reference proteome</keyword>
<dbReference type="Gene3D" id="1.10.510.10">
    <property type="entry name" value="Transferase(Phosphotransferase) domain 1"/>
    <property type="match status" value="1"/>
</dbReference>
<accession>A0A0A2LF90</accession>
<proteinExistence type="predicted"/>
<dbReference type="SUPFAM" id="SSF56112">
    <property type="entry name" value="Protein kinase-like (PK-like)"/>
    <property type="match status" value="1"/>
</dbReference>
<dbReference type="SMART" id="SM00220">
    <property type="entry name" value="S_TKc"/>
    <property type="match status" value="1"/>
</dbReference>
<dbReference type="HOGENOM" id="CLU_000288_81_2_1"/>
<sequence length="369" mass="42102">MVVWLARDTHANRYVALKVNIADSSLRETSILKALSAPPSSSSLAHPGYGLVPHLLDEFKVDGPNGTHTCYTVAPAQSNLRDVSFSRLFPLDVARALSYRLVQAVAYVHSEGYAHGDIHLRNILVRLPLTFDDLSVKELYKKYGEPETVPISRCDGQPLTPNVPAEAVKELWLGKHAKDFTLSDTHLTLSDFGEAFSPAFQTKLGRQCCTPFAFRAPEATFEPEAPLSYPSDIWSLATAIWDIVGMQSIFSTDSWEEDDVLSQHIDVLGPMPSDWWQRWEGKLKFFDESGHSTEYHKKNKWYPLDQSFETQVQKWRRGVADEMQDDEKTAFLNMMRQMLMFRPEERLTVKQVLESAWMVKWALPEYQRS</sequence>
<dbReference type="EMBL" id="JQGA01000478">
    <property type="protein sequence ID" value="KGO75295.1"/>
    <property type="molecule type" value="Genomic_DNA"/>
</dbReference>
<dbReference type="PANTHER" id="PTHR45646">
    <property type="entry name" value="SERINE/THREONINE-PROTEIN KINASE DOA-RELATED"/>
    <property type="match status" value="1"/>
</dbReference>
<dbReference type="GO" id="GO:0005524">
    <property type="term" value="F:ATP binding"/>
    <property type="evidence" value="ECO:0007669"/>
    <property type="project" value="UniProtKB-KW"/>
</dbReference>
<keyword evidence="5" id="KW-0067">ATP-binding</keyword>
<dbReference type="GO" id="GO:0005634">
    <property type="term" value="C:nucleus"/>
    <property type="evidence" value="ECO:0007669"/>
    <property type="project" value="TreeGrafter"/>
</dbReference>
<keyword evidence="1" id="KW-0723">Serine/threonine-protein kinase</keyword>
<dbReference type="AlphaFoldDB" id="A0A0A2LF90"/>
<name>A0A0A2LF90_PENIT</name>
<reference evidence="7 8" key="1">
    <citation type="journal article" date="2015" name="Mol. Plant Microbe Interact.">
        <title>Genome, transcriptome, and functional analyses of Penicillium expansum provide new insights into secondary metabolism and pathogenicity.</title>
        <authorList>
            <person name="Ballester A.R."/>
            <person name="Marcet-Houben M."/>
            <person name="Levin E."/>
            <person name="Sela N."/>
            <person name="Selma-Lazaro C."/>
            <person name="Carmona L."/>
            <person name="Wisniewski M."/>
            <person name="Droby S."/>
            <person name="Gonzalez-Candelas L."/>
            <person name="Gabaldon T."/>
        </authorList>
    </citation>
    <scope>NUCLEOTIDE SEQUENCE [LARGE SCALE GENOMIC DNA]</scope>
    <source>
        <strain evidence="7 8">PHI-1</strain>
    </source>
</reference>
<feature type="domain" description="Protein kinase" evidence="6">
    <location>
        <begin position="1"/>
        <end position="358"/>
    </location>
</feature>
<evidence type="ECO:0000256" key="5">
    <source>
        <dbReference type="ARBA" id="ARBA00022840"/>
    </source>
</evidence>
<dbReference type="InterPro" id="IPR011009">
    <property type="entry name" value="Kinase-like_dom_sf"/>
</dbReference>
<dbReference type="OrthoDB" id="5979581at2759"/>
<dbReference type="OMA" id="THANRYV"/>
<protein>
    <recommendedName>
        <fullName evidence="6">Protein kinase domain-containing protein</fullName>
    </recommendedName>
</protein>
<dbReference type="STRING" id="40296.A0A0A2LF90"/>
<organism evidence="7 8">
    <name type="scientific">Penicillium italicum</name>
    <name type="common">Blue mold</name>
    <dbReference type="NCBI Taxonomy" id="40296"/>
    <lineage>
        <taxon>Eukaryota</taxon>
        <taxon>Fungi</taxon>
        <taxon>Dikarya</taxon>
        <taxon>Ascomycota</taxon>
        <taxon>Pezizomycotina</taxon>
        <taxon>Eurotiomycetes</taxon>
        <taxon>Eurotiomycetidae</taxon>
        <taxon>Eurotiales</taxon>
        <taxon>Aspergillaceae</taxon>
        <taxon>Penicillium</taxon>
    </lineage>
</organism>
<dbReference type="PhylomeDB" id="A0A0A2LF90"/>
<dbReference type="GO" id="GO:0004674">
    <property type="term" value="F:protein serine/threonine kinase activity"/>
    <property type="evidence" value="ECO:0007669"/>
    <property type="project" value="UniProtKB-KW"/>
</dbReference>
<keyword evidence="3" id="KW-0547">Nucleotide-binding</keyword>
<evidence type="ECO:0000313" key="7">
    <source>
        <dbReference type="EMBL" id="KGO75295.1"/>
    </source>
</evidence>
<dbReference type="Gene3D" id="3.30.200.20">
    <property type="entry name" value="Phosphorylase Kinase, domain 1"/>
    <property type="match status" value="1"/>
</dbReference>
<evidence type="ECO:0000313" key="8">
    <source>
        <dbReference type="Proteomes" id="UP000030104"/>
    </source>
</evidence>
<dbReference type="PANTHER" id="PTHR45646:SF11">
    <property type="entry name" value="SERINE_THREONINE-PROTEIN KINASE DOA"/>
    <property type="match status" value="1"/>
</dbReference>
<evidence type="ECO:0000256" key="3">
    <source>
        <dbReference type="ARBA" id="ARBA00022741"/>
    </source>
</evidence>
<gene>
    <name evidence="7" type="ORF">PITC_001080</name>
</gene>
<keyword evidence="4" id="KW-0418">Kinase</keyword>
<dbReference type="InterPro" id="IPR000719">
    <property type="entry name" value="Prot_kinase_dom"/>
</dbReference>
<keyword evidence="2" id="KW-0808">Transferase</keyword>
<dbReference type="Proteomes" id="UP000030104">
    <property type="component" value="Unassembled WGS sequence"/>
</dbReference>
<comment type="caution">
    <text evidence="7">The sequence shown here is derived from an EMBL/GenBank/DDBJ whole genome shotgun (WGS) entry which is preliminary data.</text>
</comment>